<evidence type="ECO:0000313" key="1">
    <source>
        <dbReference type="EMBL" id="KAG0548327.1"/>
    </source>
</evidence>
<proteinExistence type="predicted"/>
<evidence type="ECO:0000313" key="2">
    <source>
        <dbReference type="Proteomes" id="UP000807115"/>
    </source>
</evidence>
<dbReference type="Proteomes" id="UP000807115">
    <property type="component" value="Chromosome 1"/>
</dbReference>
<reference evidence="1" key="1">
    <citation type="journal article" date="2019" name="BMC Genomics">
        <title>A new reference genome for Sorghum bicolor reveals high levels of sequence similarity between sweet and grain genotypes: implications for the genetics of sugar metabolism.</title>
        <authorList>
            <person name="Cooper E.A."/>
            <person name="Brenton Z.W."/>
            <person name="Flinn B.S."/>
            <person name="Jenkins J."/>
            <person name="Shu S."/>
            <person name="Flowers D."/>
            <person name="Luo F."/>
            <person name="Wang Y."/>
            <person name="Xia P."/>
            <person name="Barry K."/>
            <person name="Daum C."/>
            <person name="Lipzen A."/>
            <person name="Yoshinaga Y."/>
            <person name="Schmutz J."/>
            <person name="Saski C."/>
            <person name="Vermerris W."/>
            <person name="Kresovich S."/>
        </authorList>
    </citation>
    <scope>NUCLEOTIDE SEQUENCE</scope>
</reference>
<accession>A0A921RY63</accession>
<organism evidence="1 2">
    <name type="scientific">Sorghum bicolor</name>
    <name type="common">Sorghum</name>
    <name type="synonym">Sorghum vulgare</name>
    <dbReference type="NCBI Taxonomy" id="4558"/>
    <lineage>
        <taxon>Eukaryota</taxon>
        <taxon>Viridiplantae</taxon>
        <taxon>Streptophyta</taxon>
        <taxon>Embryophyta</taxon>
        <taxon>Tracheophyta</taxon>
        <taxon>Spermatophyta</taxon>
        <taxon>Magnoliopsida</taxon>
        <taxon>Liliopsida</taxon>
        <taxon>Poales</taxon>
        <taxon>Poaceae</taxon>
        <taxon>PACMAD clade</taxon>
        <taxon>Panicoideae</taxon>
        <taxon>Andropogonodae</taxon>
        <taxon>Andropogoneae</taxon>
        <taxon>Sorghinae</taxon>
        <taxon>Sorghum</taxon>
    </lineage>
</organism>
<dbReference type="AlphaFoldDB" id="A0A921RY63"/>
<dbReference type="Gramene" id="EER91134">
    <property type="protein sequence ID" value="EER91134"/>
    <property type="gene ID" value="SORBI_3001G150000"/>
</dbReference>
<name>A0A921RY63_SORBI</name>
<reference evidence="1" key="2">
    <citation type="submission" date="2020-10" db="EMBL/GenBank/DDBJ databases">
        <authorList>
            <person name="Cooper E.A."/>
            <person name="Brenton Z.W."/>
            <person name="Flinn B.S."/>
            <person name="Jenkins J."/>
            <person name="Shu S."/>
            <person name="Flowers D."/>
            <person name="Luo F."/>
            <person name="Wang Y."/>
            <person name="Xia P."/>
            <person name="Barry K."/>
            <person name="Daum C."/>
            <person name="Lipzen A."/>
            <person name="Yoshinaga Y."/>
            <person name="Schmutz J."/>
            <person name="Saski C."/>
            <person name="Vermerris W."/>
            <person name="Kresovich S."/>
        </authorList>
    </citation>
    <scope>NUCLEOTIDE SEQUENCE</scope>
</reference>
<protein>
    <submittedName>
        <fullName evidence="1">Uncharacterized protein</fullName>
    </submittedName>
</protein>
<sequence length="71" mass="8006">MTIPEHVHEQEVELSSMTCLYIVVVEADQSDDLLGWIGWTLSVLVSKLCWRCMISHLISPVQGKGVKLHLC</sequence>
<gene>
    <name evidence="1" type="ORF">BDA96_01G157300</name>
</gene>
<dbReference type="EMBL" id="CM027680">
    <property type="protein sequence ID" value="KAG0548327.1"/>
    <property type="molecule type" value="Genomic_DNA"/>
</dbReference>
<comment type="caution">
    <text evidence="1">The sequence shown here is derived from an EMBL/GenBank/DDBJ whole genome shotgun (WGS) entry which is preliminary data.</text>
</comment>